<dbReference type="EMBL" id="BAABGY010000001">
    <property type="protein sequence ID" value="GAA4318156.1"/>
    <property type="molecule type" value="Genomic_DNA"/>
</dbReference>
<proteinExistence type="predicted"/>
<reference evidence="3" key="1">
    <citation type="journal article" date="2019" name="Int. J. Syst. Evol. Microbiol.">
        <title>The Global Catalogue of Microorganisms (GCM) 10K type strain sequencing project: providing services to taxonomists for standard genome sequencing and annotation.</title>
        <authorList>
            <consortium name="The Broad Institute Genomics Platform"/>
            <consortium name="The Broad Institute Genome Sequencing Center for Infectious Disease"/>
            <person name="Wu L."/>
            <person name="Ma J."/>
        </authorList>
    </citation>
    <scope>NUCLEOTIDE SEQUENCE [LARGE SCALE GENOMIC DNA]</scope>
    <source>
        <strain evidence="3">JCM 17919</strain>
    </source>
</reference>
<evidence type="ECO:0000256" key="1">
    <source>
        <dbReference type="SAM" id="Phobius"/>
    </source>
</evidence>
<dbReference type="RefSeq" id="WP_345252736.1">
    <property type="nucleotide sequence ID" value="NZ_BAABGY010000001.1"/>
</dbReference>
<keyword evidence="1" id="KW-0812">Transmembrane</keyword>
<feature type="transmembrane region" description="Helical" evidence="1">
    <location>
        <begin position="157"/>
        <end position="186"/>
    </location>
</feature>
<feature type="transmembrane region" description="Helical" evidence="1">
    <location>
        <begin position="124"/>
        <end position="145"/>
    </location>
</feature>
<feature type="transmembrane region" description="Helical" evidence="1">
    <location>
        <begin position="192"/>
        <end position="210"/>
    </location>
</feature>
<evidence type="ECO:0000313" key="2">
    <source>
        <dbReference type="EMBL" id="GAA4318156.1"/>
    </source>
</evidence>
<feature type="transmembrane region" description="Helical" evidence="1">
    <location>
        <begin position="66"/>
        <end position="86"/>
    </location>
</feature>
<comment type="caution">
    <text evidence="2">The sequence shown here is derived from an EMBL/GenBank/DDBJ whole genome shotgun (WGS) entry which is preliminary data.</text>
</comment>
<accession>A0ABP8G691</accession>
<evidence type="ECO:0000313" key="3">
    <source>
        <dbReference type="Proteomes" id="UP001501725"/>
    </source>
</evidence>
<gene>
    <name evidence="2" type="ORF">GCM10023184_02220</name>
</gene>
<sequence>MSLFKSGNPALNEETFDENSFSQDLESLQVARMTVRGAAGKFGAMMLMLMAAATFSWVRIAESDSARTWIIGSAIGGFVLALIIMFKKEWAQYLALGYAMLEGFFLGAVSALLNAAYAERFPGLASQAVLLTAGVALAMFGLYYFRVLRATPLLTRVIVGATLGIAVFYLFRLGFGLFGVVLPFGMADSSPLSIGISLFIVGIAAFRLILDFDNIEQGAAVGAPKYYEWYTAFGLTLTIVWLYLEILKLLVKIAGGRR</sequence>
<keyword evidence="3" id="KW-1185">Reference proteome</keyword>
<keyword evidence="1" id="KW-1133">Transmembrane helix</keyword>
<dbReference type="Pfam" id="PF12811">
    <property type="entry name" value="BaxI_1"/>
    <property type="match status" value="1"/>
</dbReference>
<keyword evidence="1" id="KW-0472">Membrane</keyword>
<feature type="transmembrane region" description="Helical" evidence="1">
    <location>
        <begin position="93"/>
        <end position="118"/>
    </location>
</feature>
<dbReference type="PIRSF" id="PIRSF009160">
    <property type="entry name" value="UCP009160"/>
    <property type="match status" value="1"/>
</dbReference>
<dbReference type="PANTHER" id="PTHR41282">
    <property type="entry name" value="CONSERVED TRANSMEMBRANE PROTEIN-RELATED"/>
    <property type="match status" value="1"/>
</dbReference>
<feature type="transmembrane region" description="Helical" evidence="1">
    <location>
        <begin position="42"/>
        <end position="60"/>
    </location>
</feature>
<protein>
    <submittedName>
        <fullName evidence="2">Bax inhibitor-1/YccA family protein</fullName>
    </submittedName>
</protein>
<dbReference type="InterPro" id="IPR010539">
    <property type="entry name" value="BaxI_1-like"/>
</dbReference>
<feature type="transmembrane region" description="Helical" evidence="1">
    <location>
        <begin position="230"/>
        <end position="251"/>
    </location>
</feature>
<name>A0ABP8G691_9BACT</name>
<dbReference type="PANTHER" id="PTHR41282:SF1">
    <property type="entry name" value="CONSERVED TRANSMEMBRANE PROTEIN-RELATED"/>
    <property type="match status" value="1"/>
</dbReference>
<dbReference type="Proteomes" id="UP001501725">
    <property type="component" value="Unassembled WGS sequence"/>
</dbReference>
<organism evidence="2 3">
    <name type="scientific">Flaviaesturariibacter amylovorans</name>
    <dbReference type="NCBI Taxonomy" id="1084520"/>
    <lineage>
        <taxon>Bacteria</taxon>
        <taxon>Pseudomonadati</taxon>
        <taxon>Bacteroidota</taxon>
        <taxon>Chitinophagia</taxon>
        <taxon>Chitinophagales</taxon>
        <taxon>Chitinophagaceae</taxon>
        <taxon>Flaviaestuariibacter</taxon>
    </lineage>
</organism>